<proteinExistence type="evidence at transcript level"/>
<organism evidence="1">
    <name type="scientific">Picea sitchensis</name>
    <name type="common">Sitka spruce</name>
    <name type="synonym">Pinus sitchensis</name>
    <dbReference type="NCBI Taxonomy" id="3332"/>
    <lineage>
        <taxon>Eukaryota</taxon>
        <taxon>Viridiplantae</taxon>
        <taxon>Streptophyta</taxon>
        <taxon>Embryophyta</taxon>
        <taxon>Tracheophyta</taxon>
        <taxon>Spermatophyta</taxon>
        <taxon>Pinopsida</taxon>
        <taxon>Pinidae</taxon>
        <taxon>Conifers I</taxon>
        <taxon>Pinales</taxon>
        <taxon>Pinaceae</taxon>
        <taxon>Picea</taxon>
    </lineage>
</organism>
<dbReference type="EMBL" id="BT122251">
    <property type="protein sequence ID" value="ADE75640.1"/>
    <property type="molecule type" value="mRNA"/>
</dbReference>
<name>D5A7X1_PICSI</name>
<protein>
    <submittedName>
        <fullName evidence="1">Uncharacterized protein</fullName>
    </submittedName>
</protein>
<sequence>MGLSSLCIEGKDVQGVDYRYLIAWLTTDGFSIQRAEEGVVCS</sequence>
<evidence type="ECO:0000313" key="1">
    <source>
        <dbReference type="EMBL" id="ADE75640.1"/>
    </source>
</evidence>
<accession>D5A7X1</accession>
<reference evidence="1" key="1">
    <citation type="submission" date="2010-04" db="EMBL/GenBank/DDBJ databases">
        <authorList>
            <person name="Reid K.E."/>
            <person name="Liao N."/>
            <person name="Chan S."/>
            <person name="Docking R."/>
            <person name="Taylor G."/>
            <person name="Moore R."/>
            <person name="Mayo M."/>
            <person name="Munro S."/>
            <person name="King J."/>
            <person name="Yanchuk A."/>
            <person name="Holt R."/>
            <person name="Jones S."/>
            <person name="Marra M."/>
            <person name="Ritland C.E."/>
            <person name="Ritland K."/>
            <person name="Bohlmann J."/>
        </authorList>
    </citation>
    <scope>NUCLEOTIDE SEQUENCE</scope>
    <source>
        <tissue evidence="1">Buds collected with no treatment. Collection October 2007</tissue>
    </source>
</reference>
<dbReference type="AlphaFoldDB" id="D5A7X1"/>